<dbReference type="Proteomes" id="UP000027120">
    <property type="component" value="Unassembled WGS sequence"/>
</dbReference>
<evidence type="ECO:0000256" key="1">
    <source>
        <dbReference type="SAM" id="Phobius"/>
    </source>
</evidence>
<proteinExistence type="predicted"/>
<feature type="non-terminal residue" evidence="2">
    <location>
        <position position="1"/>
    </location>
</feature>
<organism evidence="2 3">
    <name type="scientific">Citrus sinensis</name>
    <name type="common">Sweet orange</name>
    <name type="synonym">Citrus aurantium var. sinensis</name>
    <dbReference type="NCBI Taxonomy" id="2711"/>
    <lineage>
        <taxon>Eukaryota</taxon>
        <taxon>Viridiplantae</taxon>
        <taxon>Streptophyta</taxon>
        <taxon>Embryophyta</taxon>
        <taxon>Tracheophyta</taxon>
        <taxon>Spermatophyta</taxon>
        <taxon>Magnoliopsida</taxon>
        <taxon>eudicotyledons</taxon>
        <taxon>Gunneridae</taxon>
        <taxon>Pentapetalae</taxon>
        <taxon>rosids</taxon>
        <taxon>malvids</taxon>
        <taxon>Sapindales</taxon>
        <taxon>Rutaceae</taxon>
        <taxon>Aurantioideae</taxon>
        <taxon>Citrus</taxon>
    </lineage>
</organism>
<keyword evidence="1" id="KW-0812">Transmembrane</keyword>
<protein>
    <submittedName>
        <fullName evidence="2">Uncharacterized protein</fullName>
    </submittedName>
</protein>
<gene>
    <name evidence="2" type="ORF">CISIN_1g048072mg</name>
</gene>
<sequence>HSEPQLRVPQLLCFTVVDQRSDINLSLLSSCSRIFICTYKNICFTCMCVRMLVYLIILIIASFSLISSCYQMDLFIIVN</sequence>
<feature type="transmembrane region" description="Helical" evidence="1">
    <location>
        <begin position="42"/>
        <end position="66"/>
    </location>
</feature>
<name>A0A067FFP9_CITSI</name>
<reference evidence="2 3" key="1">
    <citation type="submission" date="2014-04" db="EMBL/GenBank/DDBJ databases">
        <authorList>
            <consortium name="International Citrus Genome Consortium"/>
            <person name="Gmitter F."/>
            <person name="Chen C."/>
            <person name="Farmerie W."/>
            <person name="Harkins T."/>
            <person name="Desany B."/>
            <person name="Mohiuddin M."/>
            <person name="Kodira C."/>
            <person name="Borodovsky M."/>
            <person name="Lomsadze A."/>
            <person name="Burns P."/>
            <person name="Jenkins J."/>
            <person name="Prochnik S."/>
            <person name="Shu S."/>
            <person name="Chapman J."/>
            <person name="Pitluck S."/>
            <person name="Schmutz J."/>
            <person name="Rokhsar D."/>
        </authorList>
    </citation>
    <scope>NUCLEOTIDE SEQUENCE</scope>
</reference>
<dbReference type="AlphaFoldDB" id="A0A067FFP9"/>
<keyword evidence="3" id="KW-1185">Reference proteome</keyword>
<dbReference type="EMBL" id="KK784920">
    <property type="protein sequence ID" value="KDO62277.1"/>
    <property type="molecule type" value="Genomic_DNA"/>
</dbReference>
<evidence type="ECO:0000313" key="3">
    <source>
        <dbReference type="Proteomes" id="UP000027120"/>
    </source>
</evidence>
<accession>A0A067FFP9</accession>
<evidence type="ECO:0000313" key="2">
    <source>
        <dbReference type="EMBL" id="KDO62277.1"/>
    </source>
</evidence>
<keyword evidence="1" id="KW-0472">Membrane</keyword>
<keyword evidence="1" id="KW-1133">Transmembrane helix</keyword>